<comment type="caution">
    <text evidence="1">The sequence shown here is derived from an EMBL/GenBank/DDBJ whole genome shotgun (WGS) entry which is preliminary data.</text>
</comment>
<accession>A0AAV1SKI6</accession>
<keyword evidence="2" id="KW-1185">Reference proteome</keyword>
<dbReference type="EMBL" id="CAWUPB010001194">
    <property type="protein sequence ID" value="CAK7352774.1"/>
    <property type="molecule type" value="Genomic_DNA"/>
</dbReference>
<sequence>MPLKLRDDKTYAEIVHPKTAQRPKLKPGKPSLEYQTMDEDLEWLERSLIALIRVESLEDMLGATEDMNTIVDLFFEGIALFGGD</sequence>
<evidence type="ECO:0000313" key="1">
    <source>
        <dbReference type="EMBL" id="CAK7352774.1"/>
    </source>
</evidence>
<dbReference type="Proteomes" id="UP001314170">
    <property type="component" value="Unassembled WGS sequence"/>
</dbReference>
<proteinExistence type="predicted"/>
<name>A0AAV1SKI6_9ROSI</name>
<gene>
    <name evidence="1" type="ORF">DCAF_LOCUS24393</name>
</gene>
<reference evidence="1 2" key="1">
    <citation type="submission" date="2024-01" db="EMBL/GenBank/DDBJ databases">
        <authorList>
            <person name="Waweru B."/>
        </authorList>
    </citation>
    <scope>NUCLEOTIDE SEQUENCE [LARGE SCALE GENOMIC DNA]</scope>
</reference>
<organism evidence="1 2">
    <name type="scientific">Dovyalis caffra</name>
    <dbReference type="NCBI Taxonomy" id="77055"/>
    <lineage>
        <taxon>Eukaryota</taxon>
        <taxon>Viridiplantae</taxon>
        <taxon>Streptophyta</taxon>
        <taxon>Embryophyta</taxon>
        <taxon>Tracheophyta</taxon>
        <taxon>Spermatophyta</taxon>
        <taxon>Magnoliopsida</taxon>
        <taxon>eudicotyledons</taxon>
        <taxon>Gunneridae</taxon>
        <taxon>Pentapetalae</taxon>
        <taxon>rosids</taxon>
        <taxon>fabids</taxon>
        <taxon>Malpighiales</taxon>
        <taxon>Salicaceae</taxon>
        <taxon>Flacourtieae</taxon>
        <taxon>Dovyalis</taxon>
    </lineage>
</organism>
<protein>
    <submittedName>
        <fullName evidence="1">Uncharacterized protein</fullName>
    </submittedName>
</protein>
<evidence type="ECO:0000313" key="2">
    <source>
        <dbReference type="Proteomes" id="UP001314170"/>
    </source>
</evidence>
<dbReference type="AlphaFoldDB" id="A0AAV1SKI6"/>